<dbReference type="Pfam" id="PF00160">
    <property type="entry name" value="Pro_isomerase"/>
    <property type="match status" value="1"/>
</dbReference>
<evidence type="ECO:0000313" key="3">
    <source>
        <dbReference type="EMBL" id="CAF4179788.1"/>
    </source>
</evidence>
<keyword evidence="1" id="KW-0413">Isomerase</keyword>
<dbReference type="PANTHER" id="PTHR11071:SF561">
    <property type="entry name" value="PEPTIDYL-PROLYL CIS-TRANS ISOMERASE D-RELATED"/>
    <property type="match status" value="1"/>
</dbReference>
<sequence length="81" mass="9247">IYEFLFSNYGKTLADENFNNKHSKPGTSSMTNFGSNTNNSQFFITYIELPFFHDTYIVLGEISSGMDVMHAIMNQGMLDFD</sequence>
<evidence type="ECO:0000313" key="4">
    <source>
        <dbReference type="Proteomes" id="UP000681967"/>
    </source>
</evidence>
<feature type="domain" description="PPIase cyclophilin-type" evidence="2">
    <location>
        <begin position="7"/>
        <end position="81"/>
    </location>
</feature>
<dbReference type="InterPro" id="IPR002130">
    <property type="entry name" value="Cyclophilin-type_PPIase_dom"/>
</dbReference>
<dbReference type="GO" id="GO:0016018">
    <property type="term" value="F:cyclosporin A binding"/>
    <property type="evidence" value="ECO:0007669"/>
    <property type="project" value="TreeGrafter"/>
</dbReference>
<gene>
    <name evidence="3" type="ORF">BYL167_LOCUS22765</name>
</gene>
<protein>
    <recommendedName>
        <fullName evidence="1">Peptidyl-prolyl cis-trans isomerase</fullName>
        <shortName evidence="1">PPIase</shortName>
        <ecNumber evidence="1">5.2.1.8</ecNumber>
    </recommendedName>
</protein>
<dbReference type="PRINTS" id="PR00153">
    <property type="entry name" value="CSAPPISMRASE"/>
</dbReference>
<organism evidence="3 4">
    <name type="scientific">Rotaria magnacalcarata</name>
    <dbReference type="NCBI Taxonomy" id="392030"/>
    <lineage>
        <taxon>Eukaryota</taxon>
        <taxon>Metazoa</taxon>
        <taxon>Spiralia</taxon>
        <taxon>Gnathifera</taxon>
        <taxon>Rotifera</taxon>
        <taxon>Eurotatoria</taxon>
        <taxon>Bdelloidea</taxon>
        <taxon>Philodinida</taxon>
        <taxon>Philodinidae</taxon>
        <taxon>Rotaria</taxon>
    </lineage>
</organism>
<proteinExistence type="inferred from homology"/>
<dbReference type="GO" id="GO:0003755">
    <property type="term" value="F:peptidyl-prolyl cis-trans isomerase activity"/>
    <property type="evidence" value="ECO:0007669"/>
    <property type="project" value="UniProtKB-UniRule"/>
</dbReference>
<reference evidence="3" key="1">
    <citation type="submission" date="2021-02" db="EMBL/GenBank/DDBJ databases">
        <authorList>
            <person name="Nowell W R."/>
        </authorList>
    </citation>
    <scope>NUCLEOTIDE SEQUENCE</scope>
</reference>
<comment type="catalytic activity">
    <reaction evidence="1">
        <text>[protein]-peptidylproline (omega=180) = [protein]-peptidylproline (omega=0)</text>
        <dbReference type="Rhea" id="RHEA:16237"/>
        <dbReference type="Rhea" id="RHEA-COMP:10747"/>
        <dbReference type="Rhea" id="RHEA-COMP:10748"/>
        <dbReference type="ChEBI" id="CHEBI:83833"/>
        <dbReference type="ChEBI" id="CHEBI:83834"/>
        <dbReference type="EC" id="5.2.1.8"/>
    </reaction>
</comment>
<dbReference type="PANTHER" id="PTHR11071">
    <property type="entry name" value="PEPTIDYL-PROLYL CIS-TRANS ISOMERASE"/>
    <property type="match status" value="1"/>
</dbReference>
<keyword evidence="1" id="KW-0697">Rotamase</keyword>
<dbReference type="Gene3D" id="2.40.100.10">
    <property type="entry name" value="Cyclophilin-like"/>
    <property type="match status" value="1"/>
</dbReference>
<name>A0A8S2S196_9BILA</name>
<comment type="caution">
    <text evidence="3">The sequence shown here is derived from an EMBL/GenBank/DDBJ whole genome shotgun (WGS) entry which is preliminary data.</text>
</comment>
<dbReference type="PROSITE" id="PS50072">
    <property type="entry name" value="CSA_PPIASE_2"/>
    <property type="match status" value="1"/>
</dbReference>
<dbReference type="AlphaFoldDB" id="A0A8S2S196"/>
<comment type="function">
    <text evidence="1">PPIases accelerate the folding of proteins. It catalyzes the cis-trans isomerization of proline imidic peptide bonds in oligopeptides.</text>
</comment>
<dbReference type="SUPFAM" id="SSF50891">
    <property type="entry name" value="Cyclophilin-like"/>
    <property type="match status" value="1"/>
</dbReference>
<dbReference type="GO" id="GO:0006457">
    <property type="term" value="P:protein folding"/>
    <property type="evidence" value="ECO:0007669"/>
    <property type="project" value="TreeGrafter"/>
</dbReference>
<dbReference type="GO" id="GO:0005737">
    <property type="term" value="C:cytoplasm"/>
    <property type="evidence" value="ECO:0007669"/>
    <property type="project" value="TreeGrafter"/>
</dbReference>
<accession>A0A8S2S196</accession>
<dbReference type="EC" id="5.2.1.8" evidence="1"/>
<comment type="similarity">
    <text evidence="1">Belongs to the cyclophilin-type PPIase family.</text>
</comment>
<dbReference type="InterPro" id="IPR029000">
    <property type="entry name" value="Cyclophilin-like_dom_sf"/>
</dbReference>
<dbReference type="Proteomes" id="UP000681967">
    <property type="component" value="Unassembled WGS sequence"/>
</dbReference>
<evidence type="ECO:0000259" key="2">
    <source>
        <dbReference type="PROSITE" id="PS50072"/>
    </source>
</evidence>
<dbReference type="EMBL" id="CAJOBH010014171">
    <property type="protein sequence ID" value="CAF4179788.1"/>
    <property type="molecule type" value="Genomic_DNA"/>
</dbReference>
<feature type="non-terminal residue" evidence="3">
    <location>
        <position position="1"/>
    </location>
</feature>
<evidence type="ECO:0000256" key="1">
    <source>
        <dbReference type="RuleBase" id="RU363019"/>
    </source>
</evidence>